<reference evidence="1" key="1">
    <citation type="journal article" date="2014" name="Front. Microbiol.">
        <title>High frequency of phylogenetically diverse reductive dehalogenase-homologous genes in deep subseafloor sedimentary metagenomes.</title>
        <authorList>
            <person name="Kawai M."/>
            <person name="Futagami T."/>
            <person name="Toyoda A."/>
            <person name="Takaki Y."/>
            <person name="Nishi S."/>
            <person name="Hori S."/>
            <person name="Arai W."/>
            <person name="Tsubouchi T."/>
            <person name="Morono Y."/>
            <person name="Uchiyama I."/>
            <person name="Ito T."/>
            <person name="Fujiyama A."/>
            <person name="Inagaki F."/>
            <person name="Takami H."/>
        </authorList>
    </citation>
    <scope>NUCLEOTIDE SEQUENCE</scope>
    <source>
        <strain evidence="1">Expedition CK06-06</strain>
    </source>
</reference>
<dbReference type="AlphaFoldDB" id="X1AUT7"/>
<proteinExistence type="predicted"/>
<name>X1AUT7_9ZZZZ</name>
<sequence>MGIICEILRLRKNCIKDYINMHANSWPDLIRETKASGIQQQFCFLNGNAVIVITQAKNGRDLLISSSMNP</sequence>
<dbReference type="Gene3D" id="3.30.70.100">
    <property type="match status" value="1"/>
</dbReference>
<dbReference type="SUPFAM" id="SSF54909">
    <property type="entry name" value="Dimeric alpha+beta barrel"/>
    <property type="match status" value="1"/>
</dbReference>
<comment type="caution">
    <text evidence="1">The sequence shown here is derived from an EMBL/GenBank/DDBJ whole genome shotgun (WGS) entry which is preliminary data.</text>
</comment>
<dbReference type="Pfam" id="PF05336">
    <property type="entry name" value="rhaM"/>
    <property type="match status" value="1"/>
</dbReference>
<evidence type="ECO:0000313" key="1">
    <source>
        <dbReference type="EMBL" id="GAG73037.1"/>
    </source>
</evidence>
<evidence type="ECO:0008006" key="2">
    <source>
        <dbReference type="Google" id="ProtNLM"/>
    </source>
</evidence>
<organism evidence="1">
    <name type="scientific">marine sediment metagenome</name>
    <dbReference type="NCBI Taxonomy" id="412755"/>
    <lineage>
        <taxon>unclassified sequences</taxon>
        <taxon>metagenomes</taxon>
        <taxon>ecological metagenomes</taxon>
    </lineage>
</organism>
<protein>
    <recommendedName>
        <fullName evidence="2">L-rhamnose mutarotase</fullName>
    </recommendedName>
</protein>
<dbReference type="InterPro" id="IPR008000">
    <property type="entry name" value="Rham/fucose_mutarotase"/>
</dbReference>
<dbReference type="GO" id="GO:0016857">
    <property type="term" value="F:racemase and epimerase activity, acting on carbohydrates and derivatives"/>
    <property type="evidence" value="ECO:0007669"/>
    <property type="project" value="InterPro"/>
</dbReference>
<gene>
    <name evidence="1" type="ORF">S01H4_05909</name>
</gene>
<accession>X1AUT7</accession>
<dbReference type="EMBL" id="BART01001761">
    <property type="protein sequence ID" value="GAG73037.1"/>
    <property type="molecule type" value="Genomic_DNA"/>
</dbReference>
<dbReference type="InterPro" id="IPR011008">
    <property type="entry name" value="Dimeric_a/b-barrel"/>
</dbReference>